<organism evidence="2">
    <name type="scientific">Eucalyptus grandis</name>
    <name type="common">Flooded gum</name>
    <dbReference type="NCBI Taxonomy" id="71139"/>
    <lineage>
        <taxon>Eukaryota</taxon>
        <taxon>Viridiplantae</taxon>
        <taxon>Streptophyta</taxon>
        <taxon>Embryophyta</taxon>
        <taxon>Tracheophyta</taxon>
        <taxon>Spermatophyta</taxon>
        <taxon>Magnoliopsida</taxon>
        <taxon>eudicotyledons</taxon>
        <taxon>Gunneridae</taxon>
        <taxon>Pentapetalae</taxon>
        <taxon>rosids</taxon>
        <taxon>malvids</taxon>
        <taxon>Myrtales</taxon>
        <taxon>Myrtaceae</taxon>
        <taxon>Myrtoideae</taxon>
        <taxon>Eucalypteae</taxon>
        <taxon>Eucalyptus</taxon>
    </lineage>
</organism>
<evidence type="ECO:0000256" key="1">
    <source>
        <dbReference type="SAM" id="MobiDB-lite"/>
    </source>
</evidence>
<dbReference type="KEGG" id="egr:104422843"/>
<feature type="compositionally biased region" description="Low complexity" evidence="1">
    <location>
        <begin position="37"/>
        <end position="52"/>
    </location>
</feature>
<sequence length="188" mass="20153">MEANGCVVERADADVLLPPRKRLLAGMKKQNSDTKGASLVSSPAESLSPSSSSSVYDAHLNNLISIHSDPNLSPEEIVEASRLAALAAAEIAKAARAAAEEKAAVAVKAITVAKSALEIVASFSGEGNQSQMSLKRNKLKKRVPVHSLYKRNRLIANCKTDEELARRLHQVMNSSSRNNNVPTAQRTK</sequence>
<dbReference type="PANTHER" id="PTHR35477">
    <property type="entry name" value="OS06G0728500 PROTEIN"/>
    <property type="match status" value="1"/>
</dbReference>
<reference evidence="2" key="1">
    <citation type="submission" date="2013-07" db="EMBL/GenBank/DDBJ databases">
        <title>The genome of Eucalyptus grandis.</title>
        <authorList>
            <person name="Schmutz J."/>
            <person name="Hayes R."/>
            <person name="Myburg A."/>
            <person name="Tuskan G."/>
            <person name="Grattapaglia D."/>
            <person name="Rokhsar D.S."/>
        </authorList>
    </citation>
    <scope>NUCLEOTIDE SEQUENCE</scope>
    <source>
        <tissue evidence="2">Leaf extractions</tissue>
    </source>
</reference>
<dbReference type="OrthoDB" id="1910495at2759"/>
<dbReference type="PANTHER" id="PTHR35477:SF1">
    <property type="entry name" value="OS06G0728500 PROTEIN"/>
    <property type="match status" value="1"/>
</dbReference>
<gene>
    <name evidence="2" type="ORF">EUGRSUZ_J02539</name>
</gene>
<dbReference type="eggNOG" id="ENOG502QW6H">
    <property type="taxonomic scope" value="Eukaryota"/>
</dbReference>
<evidence type="ECO:0000313" key="2">
    <source>
        <dbReference type="EMBL" id="KCW53283.1"/>
    </source>
</evidence>
<dbReference type="InParanoid" id="A0A059AHF8"/>
<dbReference type="OMA" id="EGNQSQM"/>
<proteinExistence type="predicted"/>
<dbReference type="Gramene" id="KCW53283">
    <property type="protein sequence ID" value="KCW53283"/>
    <property type="gene ID" value="EUGRSUZ_J02539"/>
</dbReference>
<dbReference type="AlphaFoldDB" id="A0A059AHF8"/>
<dbReference type="EMBL" id="KK198762">
    <property type="protein sequence ID" value="KCW53283.1"/>
    <property type="molecule type" value="Genomic_DNA"/>
</dbReference>
<accession>A0A059AHF8</accession>
<name>A0A059AHF8_EUCGR</name>
<feature type="region of interest" description="Disordered" evidence="1">
    <location>
        <begin position="25"/>
        <end position="52"/>
    </location>
</feature>
<dbReference type="STRING" id="71139.A0A059AHF8"/>
<protein>
    <submittedName>
        <fullName evidence="2">Uncharacterized protein</fullName>
    </submittedName>
</protein>